<protein>
    <submittedName>
        <fullName evidence="10">NADH-quinone oxidoreductase subunit N</fullName>
        <ecNumber evidence="10">1.6.5.11</ecNumber>
    </submittedName>
</protein>
<feature type="transmembrane region" description="Helical" evidence="8">
    <location>
        <begin position="329"/>
        <end position="350"/>
    </location>
</feature>
<feature type="transmembrane region" description="Helical" evidence="8">
    <location>
        <begin position="370"/>
        <end position="391"/>
    </location>
</feature>
<keyword evidence="11" id="KW-1185">Reference proteome</keyword>
<sequence>MILDIFKTFIPIFSIAILIFSIIIIMLNMSLYKNFFISYYTVLLSLIFCVIFLFFPNYKIFFSLSKFIIYDNYTRIFLGLLYISGFFTCIFIKYFLNFNYVQKEIFYLFLLISIIGGIIVSLSTHIILFLMGMELLFLPIIGLINCSNTKYTLIISIKYFFVSILTTSFMLLGFAFLYLIYGSLNFSNIFSYFILCNNSVTKVLINISVLFILIPIFFKLSLFPFHFFLRDIYKFTFSPVLIYFTTATKISLILFLTHFLSKIYYLKNYIITYQILFFFIILSIFFGNFLAFFQKNIKIVLSYASISHTGLILMLLLNNSFLNKIFPEFIYSIISYILSTICFFSILSILEYQQDKKKQNIQYHSLKGLFWYHPVFGIIITILLFVFSGFPLTLNFWGKFYLLRFAIKKKLWFLLFSLVYSSFFSIFCYFPFLQNIYLFPEKFNALFFQKTFKISKIYIIMIIFLISTLVFYGFFPNILKF</sequence>
<evidence type="ECO:0000259" key="9">
    <source>
        <dbReference type="Pfam" id="PF00361"/>
    </source>
</evidence>
<feature type="transmembrane region" description="Helical" evidence="8">
    <location>
        <begin position="411"/>
        <end position="433"/>
    </location>
</feature>
<feature type="domain" description="NADH:quinone oxidoreductase/Mrp antiporter transmembrane" evidence="9">
    <location>
        <begin position="123"/>
        <end position="425"/>
    </location>
</feature>
<comment type="subunit">
    <text evidence="6">Composed of 13 different subunits. Subunits NuoA, H, J, K, L, M, N constitute the membrane sector of the complex.</text>
</comment>
<dbReference type="GO" id="GO:0016491">
    <property type="term" value="F:oxidoreductase activity"/>
    <property type="evidence" value="ECO:0007669"/>
    <property type="project" value="UniProtKB-KW"/>
</dbReference>
<organism evidence="10 11">
    <name type="scientific">Buchnera aphidicola subsp. Tuberolachnus salignus</name>
    <dbReference type="NCBI Taxonomy" id="98804"/>
    <lineage>
        <taxon>Bacteria</taxon>
        <taxon>Pseudomonadati</taxon>
        <taxon>Pseudomonadota</taxon>
        <taxon>Gammaproteobacteria</taxon>
        <taxon>Enterobacterales</taxon>
        <taxon>Erwiniaceae</taxon>
        <taxon>Buchnera</taxon>
    </lineage>
</organism>
<dbReference type="EC" id="1.6.5.11" evidence="10"/>
<dbReference type="GO" id="GO:0016020">
    <property type="term" value="C:membrane"/>
    <property type="evidence" value="ECO:0007669"/>
    <property type="project" value="UniProtKB-SubCell"/>
</dbReference>
<comment type="subcellular location">
    <subcellularLocation>
        <location evidence="1">Endomembrane system</location>
        <topology evidence="1">Multi-pass membrane protein</topology>
    </subcellularLocation>
    <subcellularLocation>
        <location evidence="7">Membrane</location>
        <topology evidence="7">Multi-pass membrane protein</topology>
    </subcellularLocation>
</comment>
<dbReference type="PATRIC" id="fig|98804.3.peg.110"/>
<feature type="transmembrane region" description="Helical" evidence="8">
    <location>
        <begin position="454"/>
        <end position="475"/>
    </location>
</feature>
<feature type="transmembrane region" description="Helical" evidence="8">
    <location>
        <begin position="76"/>
        <end position="96"/>
    </location>
</feature>
<evidence type="ECO:0000256" key="8">
    <source>
        <dbReference type="SAM" id="Phobius"/>
    </source>
</evidence>
<accession>A0A160SWQ1</accession>
<evidence type="ECO:0000256" key="3">
    <source>
        <dbReference type="ARBA" id="ARBA00022989"/>
    </source>
</evidence>
<evidence type="ECO:0000256" key="4">
    <source>
        <dbReference type="ARBA" id="ARBA00023136"/>
    </source>
</evidence>
<dbReference type="RefSeq" id="WP_075472445.1">
    <property type="nucleotide sequence ID" value="NZ_CP135003.1"/>
</dbReference>
<name>A0A160SWQ1_BUCTT</name>
<dbReference type="Proteomes" id="UP000243633">
    <property type="component" value="Chromosome 1"/>
</dbReference>
<dbReference type="EMBL" id="LN890285">
    <property type="protein sequence ID" value="CUR53100.1"/>
    <property type="molecule type" value="Genomic_DNA"/>
</dbReference>
<evidence type="ECO:0000256" key="5">
    <source>
        <dbReference type="ARBA" id="ARBA00025189"/>
    </source>
</evidence>
<gene>
    <name evidence="10" type="primary">nuoN</name>
    <name evidence="10" type="ORF">BTSPAZIEG_0119</name>
</gene>
<reference evidence="11" key="1">
    <citation type="submission" date="2015-10" db="EMBL/GenBank/DDBJ databases">
        <authorList>
            <person name="Manzano-Marin A."/>
            <person name="Manzano-Marin A."/>
        </authorList>
    </citation>
    <scope>NUCLEOTIDE SEQUENCE [LARGE SCALE GENOMIC DNA]</scope>
    <source>
        <strain evidence="11">BTs</strain>
    </source>
</reference>
<dbReference type="STRING" id="98804.BTSPAZIEG_0119"/>
<feature type="transmembrane region" description="Helical" evidence="8">
    <location>
        <begin position="241"/>
        <end position="265"/>
    </location>
</feature>
<dbReference type="InterPro" id="IPR001750">
    <property type="entry name" value="ND/Mrp_TM"/>
</dbReference>
<keyword evidence="3 8" id="KW-1133">Transmembrane helix</keyword>
<feature type="transmembrane region" description="Helical" evidence="8">
    <location>
        <begin position="271"/>
        <end position="293"/>
    </location>
</feature>
<evidence type="ECO:0000256" key="1">
    <source>
        <dbReference type="ARBA" id="ARBA00004127"/>
    </source>
</evidence>
<dbReference type="OrthoDB" id="9768329at2"/>
<evidence type="ECO:0000313" key="11">
    <source>
        <dbReference type="Proteomes" id="UP000243633"/>
    </source>
</evidence>
<keyword evidence="2 7" id="KW-0812">Transmembrane</keyword>
<feature type="transmembrane region" description="Helical" evidence="8">
    <location>
        <begin position="204"/>
        <end position="229"/>
    </location>
</feature>
<evidence type="ECO:0000256" key="2">
    <source>
        <dbReference type="ARBA" id="ARBA00022692"/>
    </source>
</evidence>
<dbReference type="PANTHER" id="PTHR22773">
    <property type="entry name" value="NADH DEHYDROGENASE"/>
    <property type="match status" value="1"/>
</dbReference>
<dbReference type="GO" id="GO:0012505">
    <property type="term" value="C:endomembrane system"/>
    <property type="evidence" value="ECO:0007669"/>
    <property type="project" value="UniProtKB-SubCell"/>
</dbReference>
<feature type="transmembrane region" description="Helical" evidence="8">
    <location>
        <begin position="300"/>
        <end position="317"/>
    </location>
</feature>
<dbReference type="Pfam" id="PF00361">
    <property type="entry name" value="Proton_antipo_M"/>
    <property type="match status" value="1"/>
</dbReference>
<keyword evidence="10" id="KW-0560">Oxidoreductase</keyword>
<dbReference type="AlphaFoldDB" id="A0A160SWQ1"/>
<feature type="transmembrane region" description="Helical" evidence="8">
    <location>
        <begin position="12"/>
        <end position="31"/>
    </location>
</feature>
<proteinExistence type="predicted"/>
<comment type="function">
    <text evidence="5">NDH-1 shuttles electrons from NADH, via FMN and iron-sulfur (Fe-S) centers, to quinones in the respiratory chain. Couples the redox reaction to proton translocation (for every two electrons transferred, four hydrogen ions are translocated across the cytoplasmic membrane), and thus conserves the redox energy in a proton gradient.</text>
</comment>
<evidence type="ECO:0000256" key="7">
    <source>
        <dbReference type="RuleBase" id="RU000320"/>
    </source>
</evidence>
<feature type="transmembrane region" description="Helical" evidence="8">
    <location>
        <begin position="108"/>
        <end position="138"/>
    </location>
</feature>
<evidence type="ECO:0000313" key="10">
    <source>
        <dbReference type="EMBL" id="CUR53100.1"/>
    </source>
</evidence>
<evidence type="ECO:0000256" key="6">
    <source>
        <dbReference type="ARBA" id="ARBA00025811"/>
    </source>
</evidence>
<keyword evidence="4 8" id="KW-0472">Membrane</keyword>
<feature type="transmembrane region" description="Helical" evidence="8">
    <location>
        <begin position="159"/>
        <end position="184"/>
    </location>
</feature>
<feature type="transmembrane region" description="Helical" evidence="8">
    <location>
        <begin position="37"/>
        <end position="55"/>
    </location>
</feature>